<proteinExistence type="predicted"/>
<dbReference type="HOGENOM" id="CLU_1575119_0_0_6"/>
<feature type="chain" id="PRO_5004147988" evidence="1">
    <location>
        <begin position="21"/>
        <end position="169"/>
    </location>
</feature>
<gene>
    <name evidence="2" type="ORF">F900_01869</name>
</gene>
<reference evidence="2 3" key="1">
    <citation type="submission" date="2013-02" db="EMBL/GenBank/DDBJ databases">
        <title>The Genome Sequence of Acinetobacter sp. ANC 3862.</title>
        <authorList>
            <consortium name="The Broad Institute Genome Sequencing Platform"/>
            <consortium name="The Broad Institute Genome Sequencing Center for Infectious Disease"/>
            <person name="Cerqueira G."/>
            <person name="Feldgarden M."/>
            <person name="Courvalin P."/>
            <person name="Perichon B."/>
            <person name="Grillot-Courvalin C."/>
            <person name="Clermont D."/>
            <person name="Rocha E."/>
            <person name="Yoon E.-J."/>
            <person name="Nemec A."/>
            <person name="Walker B."/>
            <person name="Young S.K."/>
            <person name="Zeng Q."/>
            <person name="Gargeya S."/>
            <person name="Fitzgerald M."/>
            <person name="Haas B."/>
            <person name="Abouelleil A."/>
            <person name="Alvarado L."/>
            <person name="Arachchi H.M."/>
            <person name="Berlin A.M."/>
            <person name="Chapman S.B."/>
            <person name="Dewar J."/>
            <person name="Goldberg J."/>
            <person name="Griggs A."/>
            <person name="Gujja S."/>
            <person name="Hansen M."/>
            <person name="Howarth C."/>
            <person name="Imamovic A."/>
            <person name="Larimer J."/>
            <person name="McCowan C."/>
            <person name="Murphy C."/>
            <person name="Neiman D."/>
            <person name="Pearson M."/>
            <person name="Priest M."/>
            <person name="Roberts A."/>
            <person name="Saif S."/>
            <person name="Shea T."/>
            <person name="Sisk P."/>
            <person name="Sykes S."/>
            <person name="Wortman J."/>
            <person name="Nusbaum C."/>
            <person name="Birren B."/>
        </authorList>
    </citation>
    <scope>NUCLEOTIDE SEQUENCE [LARGE SCALE GENOMIC DNA]</scope>
    <source>
        <strain evidence="2 3">ANC 3862</strain>
    </source>
</reference>
<dbReference type="AlphaFoldDB" id="N9NFU5"/>
<evidence type="ECO:0000313" key="2">
    <source>
        <dbReference type="EMBL" id="ENX00885.1"/>
    </source>
</evidence>
<evidence type="ECO:0000313" key="3">
    <source>
        <dbReference type="Proteomes" id="UP000013248"/>
    </source>
</evidence>
<evidence type="ECO:0000256" key="1">
    <source>
        <dbReference type="SAM" id="SignalP"/>
    </source>
</evidence>
<accession>N9NFU5</accession>
<keyword evidence="1" id="KW-0732">Signal</keyword>
<sequence length="169" mass="19112">MLKKILLIPLIFSFASLVNAKTCSTIKAYALVCQSPSTFVNLNPLYQSTFYSSGDQSRIVDALHENDCFITPSGLKIKVDNKRDFRLKEYTAKLAHIQIINSKVGYKIDQYSPEGEYLGKKTKYQTQGWAGYYALDCAQQELNTNPKKKNVIIIKKPDNAFESSEDNIP</sequence>
<dbReference type="Proteomes" id="UP000013248">
    <property type="component" value="Unassembled WGS sequence"/>
</dbReference>
<name>N9NFU5_9GAMM</name>
<dbReference type="PATRIC" id="fig|1217705.3.peg.1818"/>
<dbReference type="RefSeq" id="WP_005216941.1">
    <property type="nucleotide sequence ID" value="NZ_KB850089.1"/>
</dbReference>
<dbReference type="STRING" id="1217705.F900_01869"/>
<protein>
    <submittedName>
        <fullName evidence="2">Uncharacterized protein</fullName>
    </submittedName>
</protein>
<feature type="signal peptide" evidence="1">
    <location>
        <begin position="1"/>
        <end position="20"/>
    </location>
</feature>
<dbReference type="EMBL" id="APRP01000018">
    <property type="protein sequence ID" value="ENX00885.1"/>
    <property type="molecule type" value="Genomic_DNA"/>
</dbReference>
<comment type="caution">
    <text evidence="2">The sequence shown here is derived from an EMBL/GenBank/DDBJ whole genome shotgun (WGS) entry which is preliminary data.</text>
</comment>
<organism evidence="2 3">
    <name type="scientific">Acinetobacter modestus</name>
    <dbReference type="NCBI Taxonomy" id="1776740"/>
    <lineage>
        <taxon>Bacteria</taxon>
        <taxon>Pseudomonadati</taxon>
        <taxon>Pseudomonadota</taxon>
        <taxon>Gammaproteobacteria</taxon>
        <taxon>Moraxellales</taxon>
        <taxon>Moraxellaceae</taxon>
        <taxon>Acinetobacter</taxon>
    </lineage>
</organism>